<name>A0A1J4KPB1_9EUKA</name>
<dbReference type="EMBL" id="MLAK01000548">
    <property type="protein sequence ID" value="OHT13127.1"/>
    <property type="molecule type" value="Genomic_DNA"/>
</dbReference>
<sequence length="468" mass="52246">MKLDNAFEAGQEFQEVELAGVGSGNSPFYIENSTKITSTIVLFLSFIVMHLFAAWSSPDLLSVKQEYFPFNKTEGNVTVDLDITLSALTNSHKFVDVNGSLIRNKTDSQPEIHLPIEYTSRTIFSKNNTVLNTANSEKVSQTLTFQSGQQSSSEFHVTHDDIVNFDTLEVKMSLTSNLTSIAGFAFNWSFANFSSAKYSRAARILMSFLIGYMLVIFTSYMNLETEAFTQIFCIIVGVAGVCSSNPIALILPAAKGARISDHVLMAAFLVAFRMFLLMQLELMRTRSSSPKLILTVIVSLAFAFYGTLNAAATYDRANHIMSSQSVSNLILPTEKILMEVHFVYAIVVFVWCILAYVQSKGYSNRRMWLFIFMNLFNLFTTIIAEVICPLTDYKRYSIFPSMTIAASHVTSAAFCIFFMHQGDDPDYGQIDAGLEASGSLDVEQMSENDLDDENDDGGLEEEEEEEEE</sequence>
<protein>
    <recommendedName>
        <fullName evidence="5">Transmembrane protein</fullName>
    </recommendedName>
</protein>
<dbReference type="PANTHER" id="PTHR31918">
    <property type="entry name" value="TRANSMEMBRANE PROTEIN 181"/>
    <property type="match status" value="1"/>
</dbReference>
<feature type="transmembrane region" description="Helical" evidence="2">
    <location>
        <begin position="292"/>
        <end position="315"/>
    </location>
</feature>
<evidence type="ECO:0000256" key="2">
    <source>
        <dbReference type="SAM" id="Phobius"/>
    </source>
</evidence>
<organism evidence="3 4">
    <name type="scientific">Tritrichomonas foetus</name>
    <dbReference type="NCBI Taxonomy" id="1144522"/>
    <lineage>
        <taxon>Eukaryota</taxon>
        <taxon>Metamonada</taxon>
        <taxon>Parabasalia</taxon>
        <taxon>Tritrichomonadida</taxon>
        <taxon>Tritrichomonadidae</taxon>
        <taxon>Tritrichomonas</taxon>
    </lineage>
</organism>
<dbReference type="VEuPathDB" id="TrichDB:TRFO_16892"/>
<feature type="transmembrane region" description="Helical" evidence="2">
    <location>
        <begin position="263"/>
        <end position="280"/>
    </location>
</feature>
<dbReference type="PANTHER" id="PTHR31918:SF1">
    <property type="entry name" value="TRANSMEMBRANE PROTEIN 181"/>
    <property type="match status" value="1"/>
</dbReference>
<keyword evidence="4" id="KW-1185">Reference proteome</keyword>
<comment type="caution">
    <text evidence="3">The sequence shown here is derived from an EMBL/GenBank/DDBJ whole genome shotgun (WGS) entry which is preliminary data.</text>
</comment>
<evidence type="ECO:0000313" key="4">
    <source>
        <dbReference type="Proteomes" id="UP000179807"/>
    </source>
</evidence>
<dbReference type="RefSeq" id="XP_068366263.1">
    <property type="nucleotide sequence ID" value="XM_068499259.1"/>
</dbReference>
<keyword evidence="2" id="KW-0812">Transmembrane</keyword>
<dbReference type="Proteomes" id="UP000179807">
    <property type="component" value="Unassembled WGS sequence"/>
</dbReference>
<keyword evidence="2" id="KW-0472">Membrane</keyword>
<keyword evidence="2" id="KW-1133">Transmembrane helix</keyword>
<feature type="transmembrane region" description="Helical" evidence="2">
    <location>
        <begin position="336"/>
        <end position="356"/>
    </location>
</feature>
<reference evidence="3" key="1">
    <citation type="submission" date="2016-10" db="EMBL/GenBank/DDBJ databases">
        <authorList>
            <person name="Benchimol M."/>
            <person name="Almeida L.G."/>
            <person name="Vasconcelos A.T."/>
            <person name="Perreira-Neves A."/>
            <person name="Rosa I.A."/>
            <person name="Tasca T."/>
            <person name="Bogo M.R."/>
            <person name="de Souza W."/>
        </authorList>
    </citation>
    <scope>NUCLEOTIDE SEQUENCE [LARGE SCALE GENOMIC DNA]</scope>
    <source>
        <strain evidence="3">K</strain>
    </source>
</reference>
<evidence type="ECO:0000313" key="3">
    <source>
        <dbReference type="EMBL" id="OHT13127.1"/>
    </source>
</evidence>
<proteinExistence type="predicted"/>
<dbReference type="InterPro" id="IPR040416">
    <property type="entry name" value="TMEM181"/>
</dbReference>
<feature type="transmembrane region" description="Helical" evidence="2">
    <location>
        <begin position="36"/>
        <end position="55"/>
    </location>
</feature>
<feature type="transmembrane region" description="Helical" evidence="2">
    <location>
        <begin position="399"/>
        <end position="419"/>
    </location>
</feature>
<feature type="transmembrane region" description="Helical" evidence="2">
    <location>
        <begin position="227"/>
        <end position="251"/>
    </location>
</feature>
<dbReference type="GeneID" id="94833963"/>
<feature type="transmembrane region" description="Helical" evidence="2">
    <location>
        <begin position="204"/>
        <end position="221"/>
    </location>
</feature>
<dbReference type="AlphaFoldDB" id="A0A1J4KPB1"/>
<feature type="compositionally biased region" description="Acidic residues" evidence="1">
    <location>
        <begin position="444"/>
        <end position="468"/>
    </location>
</feature>
<accession>A0A1J4KPB1</accession>
<gene>
    <name evidence="3" type="ORF">TRFO_16892</name>
</gene>
<dbReference type="GO" id="GO:0015643">
    <property type="term" value="F:toxic substance binding"/>
    <property type="evidence" value="ECO:0007669"/>
    <property type="project" value="InterPro"/>
</dbReference>
<evidence type="ECO:0008006" key="5">
    <source>
        <dbReference type="Google" id="ProtNLM"/>
    </source>
</evidence>
<feature type="region of interest" description="Disordered" evidence="1">
    <location>
        <begin position="443"/>
        <end position="468"/>
    </location>
</feature>
<feature type="transmembrane region" description="Helical" evidence="2">
    <location>
        <begin position="368"/>
        <end position="387"/>
    </location>
</feature>
<evidence type="ECO:0000256" key="1">
    <source>
        <dbReference type="SAM" id="MobiDB-lite"/>
    </source>
</evidence>